<evidence type="ECO:0000313" key="2">
    <source>
        <dbReference type="EMBL" id="GEP95548.1"/>
    </source>
</evidence>
<dbReference type="SUPFAM" id="SSF52540">
    <property type="entry name" value="P-loop containing nucleoside triphosphate hydrolases"/>
    <property type="match status" value="1"/>
</dbReference>
<keyword evidence="3" id="KW-1185">Reference proteome</keyword>
<proteinExistence type="predicted"/>
<dbReference type="Proteomes" id="UP000321436">
    <property type="component" value="Unassembled WGS sequence"/>
</dbReference>
<keyword evidence="2" id="KW-0378">Hydrolase</keyword>
<reference evidence="2 3" key="1">
    <citation type="submission" date="2019-07" db="EMBL/GenBank/DDBJ databases">
        <title>Whole genome shotgun sequence of Chitinophaga cymbidii NBRC 109752.</title>
        <authorList>
            <person name="Hosoyama A."/>
            <person name="Uohara A."/>
            <person name="Ohji S."/>
            <person name="Ichikawa N."/>
        </authorList>
    </citation>
    <scope>NUCLEOTIDE SEQUENCE [LARGE SCALE GENOMIC DNA]</scope>
    <source>
        <strain evidence="2 3">NBRC 109752</strain>
    </source>
</reference>
<dbReference type="GO" id="GO:0003697">
    <property type="term" value="F:single-stranded DNA binding"/>
    <property type="evidence" value="ECO:0007669"/>
    <property type="project" value="InterPro"/>
</dbReference>
<dbReference type="PROSITE" id="PS51199">
    <property type="entry name" value="SF4_HELICASE"/>
    <property type="match status" value="1"/>
</dbReference>
<dbReference type="InterPro" id="IPR007694">
    <property type="entry name" value="DNA_helicase_DnaB-like_C"/>
</dbReference>
<evidence type="ECO:0000259" key="1">
    <source>
        <dbReference type="PROSITE" id="PS51199"/>
    </source>
</evidence>
<comment type="caution">
    <text evidence="2">The sequence shown here is derived from an EMBL/GenBank/DDBJ whole genome shotgun (WGS) entry which is preliminary data.</text>
</comment>
<accession>A0A512RIN0</accession>
<dbReference type="SMART" id="SM00493">
    <property type="entry name" value="TOPRIM"/>
    <property type="match status" value="1"/>
</dbReference>
<dbReference type="AlphaFoldDB" id="A0A512RIN0"/>
<name>A0A512RIN0_9BACT</name>
<dbReference type="Gene3D" id="3.40.1360.10">
    <property type="match status" value="1"/>
</dbReference>
<dbReference type="OrthoDB" id="1038270at2"/>
<keyword evidence="2" id="KW-0067">ATP-binding</keyword>
<dbReference type="GO" id="GO:0043139">
    <property type="term" value="F:5'-3' DNA helicase activity"/>
    <property type="evidence" value="ECO:0007669"/>
    <property type="project" value="InterPro"/>
</dbReference>
<dbReference type="GO" id="GO:0006260">
    <property type="term" value="P:DNA replication"/>
    <property type="evidence" value="ECO:0007669"/>
    <property type="project" value="InterPro"/>
</dbReference>
<dbReference type="PANTHER" id="PTHR12873">
    <property type="entry name" value="T7-LIKE MITOCHONDRIAL DNA HELICASE"/>
    <property type="match status" value="1"/>
</dbReference>
<dbReference type="GO" id="GO:0005524">
    <property type="term" value="F:ATP binding"/>
    <property type="evidence" value="ECO:0007669"/>
    <property type="project" value="InterPro"/>
</dbReference>
<dbReference type="RefSeq" id="WP_146859886.1">
    <property type="nucleotide sequence ID" value="NZ_BKAU01000001.1"/>
</dbReference>
<dbReference type="SUPFAM" id="SSF56731">
    <property type="entry name" value="DNA primase core"/>
    <property type="match status" value="1"/>
</dbReference>
<dbReference type="InterPro" id="IPR034154">
    <property type="entry name" value="TOPRIM_DnaG/twinkle"/>
</dbReference>
<dbReference type="PANTHER" id="PTHR12873:SF0">
    <property type="entry name" value="TWINKLE MTDNA HELICASE"/>
    <property type="match status" value="1"/>
</dbReference>
<feature type="domain" description="SF4 helicase" evidence="1">
    <location>
        <begin position="308"/>
        <end position="567"/>
    </location>
</feature>
<organism evidence="2 3">
    <name type="scientific">Chitinophaga cymbidii</name>
    <dbReference type="NCBI Taxonomy" id="1096750"/>
    <lineage>
        <taxon>Bacteria</taxon>
        <taxon>Pseudomonadati</taxon>
        <taxon>Bacteroidota</taxon>
        <taxon>Chitinophagia</taxon>
        <taxon>Chitinophagales</taxon>
        <taxon>Chitinophagaceae</taxon>
        <taxon>Chitinophaga</taxon>
    </lineage>
</organism>
<dbReference type="Pfam" id="PF13155">
    <property type="entry name" value="Toprim_2"/>
    <property type="match status" value="1"/>
</dbReference>
<dbReference type="InterPro" id="IPR006171">
    <property type="entry name" value="TOPRIM_dom"/>
</dbReference>
<evidence type="ECO:0000313" key="3">
    <source>
        <dbReference type="Proteomes" id="UP000321436"/>
    </source>
</evidence>
<gene>
    <name evidence="2" type="ORF">CCY01nite_18080</name>
</gene>
<protein>
    <submittedName>
        <fullName evidence="2">DNA primase/helicase</fullName>
    </submittedName>
</protein>
<keyword evidence="2" id="KW-0547">Nucleotide-binding</keyword>
<dbReference type="InterPro" id="IPR027032">
    <property type="entry name" value="Twinkle-like"/>
</dbReference>
<dbReference type="EMBL" id="BKAU01000001">
    <property type="protein sequence ID" value="GEP95548.1"/>
    <property type="molecule type" value="Genomic_DNA"/>
</dbReference>
<keyword evidence="2" id="KW-0347">Helicase</keyword>
<sequence length="599" mass="68552">MQEKLPTEWADVGITVPGHAKGQVKVFCPQCHDQRRNKTDKSLSVNLEERVWQCHYPPCSWSGRLFDQELLQQRKKRVYTPPAEPPPHLSEKSKKYLNSRSLSDNTIRRFKITDGMEWMPQTEKEQNCIRFPYYRNEQLVNIKYRDGAKNFKMAKDAELIFFHLDAIEGAEECVITEGEIDCMSAYEAGVYQVVSVPNGASKPGAGKAAPKLEYLDNCFEYFTVMKRIVIATDGDTAGRSLRDELARRLGRHRCVYVVYPEGTKDLNEVLLTHGKDRVKQVLSEAVAFPIEGVHTVTDFEADLDQLYLEGIKRGDQIGYPDFDKLFSFKRGQFTVVTGIPNHGKSAFLNQCLVRLSSRYGWKHAICSFEHQPVMHHAAKLISCFLGKRFDPSTINTTQWAWGKLFVDEHFYFFNTEDIELTVGSLLDKAKELVMRYGIDSFTIDPWNYIEFNLERGETETMFISRALTLITKFSRAYDVHVFLVAHPAKMSKTGKGFDIPNLYSIAGSAHFNNKTDNGITVHIDEMTGNPVVYVQKVREQPYTGVKGHSIFRFEVGTGRYAELDTSFSDEVPLYLDRKGYDYGLLADDPIKFPQDEIIF</sequence>
<dbReference type="CDD" id="cd01029">
    <property type="entry name" value="TOPRIM_primases"/>
    <property type="match status" value="1"/>
</dbReference>
<dbReference type="InterPro" id="IPR027417">
    <property type="entry name" value="P-loop_NTPase"/>
</dbReference>
<dbReference type="Gene3D" id="3.40.50.300">
    <property type="entry name" value="P-loop containing nucleotide triphosphate hydrolases"/>
    <property type="match status" value="1"/>
</dbReference>